<feature type="domain" description="Transposase IS66 C-terminal" evidence="2">
    <location>
        <begin position="218"/>
        <end position="255"/>
    </location>
</feature>
<dbReference type="Pfam" id="PF03050">
    <property type="entry name" value="DDE_Tnp_IS66"/>
    <property type="match status" value="1"/>
</dbReference>
<dbReference type="Proteomes" id="UP000247371">
    <property type="component" value="Unassembled WGS sequence"/>
</dbReference>
<dbReference type="RefSeq" id="WP_110557887.1">
    <property type="nucleotide sequence ID" value="NZ_NKUB01000049.1"/>
</dbReference>
<dbReference type="PANTHER" id="PTHR33678:SF1">
    <property type="entry name" value="BLL1576 PROTEIN"/>
    <property type="match status" value="1"/>
</dbReference>
<keyword evidence="4" id="KW-1185">Reference proteome</keyword>
<dbReference type="NCBIfam" id="NF033517">
    <property type="entry name" value="transpos_IS66"/>
    <property type="match status" value="1"/>
</dbReference>
<protein>
    <submittedName>
        <fullName evidence="3">Transposase</fullName>
    </submittedName>
</protein>
<dbReference type="InterPro" id="IPR039552">
    <property type="entry name" value="IS66_C"/>
</dbReference>
<dbReference type="EMBL" id="NKUB01000093">
    <property type="protein sequence ID" value="PYD68065.1"/>
    <property type="molecule type" value="Genomic_DNA"/>
</dbReference>
<evidence type="ECO:0000313" key="3">
    <source>
        <dbReference type="EMBL" id="PYD68065.1"/>
    </source>
</evidence>
<gene>
    <name evidence="3" type="ORF">CFR76_17330</name>
</gene>
<sequence length="269" mass="30126">VLAKSRTVTGRLWTYVRDDRPFGGPAPPAAWFRYSRDRKSEHPTEHLDGWSGILQSDAYGGYNRLFDADRKPAPVMPAGCWAHARRGLFRLAELGRAPLAVEAVRRIDAIFEAERAINGATSAQRLAVRQESIAPMVDGLLAWMRESCTRLLKKTPVATAMTYILRRPESFTRFLSDGRICLTNNAAERALRGIALGRKAWLFAGSDRGGQRAADMYSLIVTAKLNDVDPQAWLADVLARINDQPVSRLHELLPWNWKNTRHANHTQAA</sequence>
<dbReference type="AlphaFoldDB" id="A0A2V4RHA8"/>
<dbReference type="InterPro" id="IPR004291">
    <property type="entry name" value="Transposase_IS66_central"/>
</dbReference>
<comment type="caution">
    <text evidence="3">The sequence shown here is derived from an EMBL/GenBank/DDBJ whole genome shotgun (WGS) entry which is preliminary data.</text>
</comment>
<accession>A0A2V4RHA8</accession>
<name>A0A2V4RHA8_9PROT</name>
<feature type="non-terminal residue" evidence="3">
    <location>
        <position position="1"/>
    </location>
</feature>
<dbReference type="PANTHER" id="PTHR33678">
    <property type="entry name" value="BLL1576 PROTEIN"/>
    <property type="match status" value="1"/>
</dbReference>
<evidence type="ECO:0000313" key="4">
    <source>
        <dbReference type="Proteomes" id="UP000247371"/>
    </source>
</evidence>
<organism evidence="3 4">
    <name type="scientific">Komagataeibacter swingsii</name>
    <dbReference type="NCBI Taxonomy" id="215220"/>
    <lineage>
        <taxon>Bacteria</taxon>
        <taxon>Pseudomonadati</taxon>
        <taxon>Pseudomonadota</taxon>
        <taxon>Alphaproteobacteria</taxon>
        <taxon>Acetobacterales</taxon>
        <taxon>Acetobacteraceae</taxon>
        <taxon>Komagataeibacter</taxon>
    </lineage>
</organism>
<dbReference type="Pfam" id="PF13817">
    <property type="entry name" value="DDE_Tnp_IS66_C"/>
    <property type="match status" value="1"/>
</dbReference>
<proteinExistence type="predicted"/>
<feature type="domain" description="Transposase IS66 central" evidence="1">
    <location>
        <begin position="4"/>
        <end position="211"/>
    </location>
</feature>
<evidence type="ECO:0000259" key="1">
    <source>
        <dbReference type="Pfam" id="PF03050"/>
    </source>
</evidence>
<reference evidence="3 4" key="1">
    <citation type="submission" date="2017-07" db="EMBL/GenBank/DDBJ databases">
        <title>A draft genome sequence of Komagataeibacter swingsii LMG 22125.</title>
        <authorList>
            <person name="Skraban J."/>
            <person name="Cleenwerck I."/>
            <person name="Vandamme P."/>
            <person name="Trcek J."/>
        </authorList>
    </citation>
    <scope>NUCLEOTIDE SEQUENCE [LARGE SCALE GENOMIC DNA]</scope>
    <source>
        <strain evidence="3 4">LMG 22125</strain>
    </source>
</reference>
<evidence type="ECO:0000259" key="2">
    <source>
        <dbReference type="Pfam" id="PF13817"/>
    </source>
</evidence>
<dbReference type="InterPro" id="IPR052344">
    <property type="entry name" value="Transposase-related"/>
</dbReference>